<dbReference type="PANTHER" id="PTHR42109:SF2">
    <property type="entry name" value="INTEGRAL MEMBRANE PROTEIN"/>
    <property type="match status" value="1"/>
</dbReference>
<proteinExistence type="predicted"/>
<feature type="transmembrane region" description="Helical" evidence="1">
    <location>
        <begin position="249"/>
        <end position="269"/>
    </location>
</feature>
<dbReference type="PANTHER" id="PTHR42109">
    <property type="entry name" value="UNPLACED GENOMIC SCAFFOLD UM_SCAF_CONTIG_1.265, WHOLE GENOME SHOTGUN SEQUENCE"/>
    <property type="match status" value="1"/>
</dbReference>
<dbReference type="OrthoDB" id="2560628at2759"/>
<keyword evidence="1" id="KW-1133">Transmembrane helix</keyword>
<feature type="transmembrane region" description="Helical" evidence="1">
    <location>
        <begin position="24"/>
        <end position="42"/>
    </location>
</feature>
<dbReference type="InterPro" id="IPR056119">
    <property type="entry name" value="DUF7702"/>
</dbReference>
<keyword evidence="1" id="KW-0472">Membrane</keyword>
<gene>
    <name evidence="3" type="ORF">N7456_009027</name>
</gene>
<keyword evidence="1" id="KW-0812">Transmembrane</keyword>
<reference evidence="3" key="2">
    <citation type="journal article" date="2023" name="IMA Fungus">
        <title>Comparative genomic study of the Penicillium genus elucidates a diverse pangenome and 15 lateral gene transfer events.</title>
        <authorList>
            <person name="Petersen C."/>
            <person name="Sorensen T."/>
            <person name="Nielsen M.R."/>
            <person name="Sondergaard T.E."/>
            <person name="Sorensen J.L."/>
            <person name="Fitzpatrick D.A."/>
            <person name="Frisvad J.C."/>
            <person name="Nielsen K.L."/>
        </authorList>
    </citation>
    <scope>NUCLEOTIDE SEQUENCE</scope>
    <source>
        <strain evidence="3">IBT 30069</strain>
    </source>
</reference>
<evidence type="ECO:0000259" key="2">
    <source>
        <dbReference type="Pfam" id="PF24800"/>
    </source>
</evidence>
<organism evidence="3 4">
    <name type="scientific">Penicillium angulare</name>
    <dbReference type="NCBI Taxonomy" id="116970"/>
    <lineage>
        <taxon>Eukaryota</taxon>
        <taxon>Fungi</taxon>
        <taxon>Dikarya</taxon>
        <taxon>Ascomycota</taxon>
        <taxon>Pezizomycotina</taxon>
        <taxon>Eurotiomycetes</taxon>
        <taxon>Eurotiomycetidae</taxon>
        <taxon>Eurotiales</taxon>
        <taxon>Aspergillaceae</taxon>
        <taxon>Penicillium</taxon>
    </lineage>
</organism>
<keyword evidence="4" id="KW-1185">Reference proteome</keyword>
<evidence type="ECO:0000313" key="4">
    <source>
        <dbReference type="Proteomes" id="UP001149165"/>
    </source>
</evidence>
<sequence>MISLDIFSRETNMDVSISNGQQNLAIAQIILFSVIQLIQLPMRYTQEWRYWHHGKRQSPARCILYSWWSMIGLLSMIRIVGSAMVLSDSHPDESTLTAEISLQSVGLSPLFFEVSLVLLRCYAHDSGEAGEFGPGNSKYPKALRFALHGFRFPVIVSIILGVVGKIIKIKALGEAGSVLLIVLFAFVCGLVIWLAVKSRSILPMEGHRGVLLVMLALPFLLVRVIYFLLQEVGPAKFDLASGDVGVLAGMGLVMEIIVVILLLTARAFAEPIWKTDKARRVLSDDI</sequence>
<feature type="transmembrane region" description="Helical" evidence="1">
    <location>
        <begin position="100"/>
        <end position="122"/>
    </location>
</feature>
<feature type="domain" description="DUF7702" evidence="2">
    <location>
        <begin position="21"/>
        <end position="263"/>
    </location>
</feature>
<feature type="transmembrane region" description="Helical" evidence="1">
    <location>
        <begin position="142"/>
        <end position="163"/>
    </location>
</feature>
<evidence type="ECO:0000256" key="1">
    <source>
        <dbReference type="SAM" id="Phobius"/>
    </source>
</evidence>
<dbReference type="Pfam" id="PF24800">
    <property type="entry name" value="DUF7702"/>
    <property type="match status" value="1"/>
</dbReference>
<name>A0A9W9K5C4_9EURO</name>
<reference evidence="3" key="1">
    <citation type="submission" date="2022-11" db="EMBL/GenBank/DDBJ databases">
        <authorList>
            <person name="Petersen C."/>
        </authorList>
    </citation>
    <scope>NUCLEOTIDE SEQUENCE</scope>
    <source>
        <strain evidence="3">IBT 30069</strain>
    </source>
</reference>
<feature type="transmembrane region" description="Helical" evidence="1">
    <location>
        <begin position="175"/>
        <end position="196"/>
    </location>
</feature>
<feature type="non-terminal residue" evidence="3">
    <location>
        <position position="1"/>
    </location>
</feature>
<protein>
    <recommendedName>
        <fullName evidence="2">DUF7702 domain-containing protein</fullName>
    </recommendedName>
</protein>
<accession>A0A9W9K5C4</accession>
<feature type="transmembrane region" description="Helical" evidence="1">
    <location>
        <begin position="62"/>
        <end position="80"/>
    </location>
</feature>
<evidence type="ECO:0000313" key="3">
    <source>
        <dbReference type="EMBL" id="KAJ5093166.1"/>
    </source>
</evidence>
<dbReference type="EMBL" id="JAPQKH010000006">
    <property type="protein sequence ID" value="KAJ5093166.1"/>
    <property type="molecule type" value="Genomic_DNA"/>
</dbReference>
<dbReference type="AlphaFoldDB" id="A0A9W9K5C4"/>
<feature type="transmembrane region" description="Helical" evidence="1">
    <location>
        <begin position="208"/>
        <end position="229"/>
    </location>
</feature>
<comment type="caution">
    <text evidence="3">The sequence shown here is derived from an EMBL/GenBank/DDBJ whole genome shotgun (WGS) entry which is preliminary data.</text>
</comment>
<dbReference type="Proteomes" id="UP001149165">
    <property type="component" value="Unassembled WGS sequence"/>
</dbReference>